<dbReference type="GeneID" id="56474801"/>
<evidence type="ECO:0000313" key="2">
    <source>
        <dbReference type="Proteomes" id="UP000214618"/>
    </source>
</evidence>
<dbReference type="OrthoDB" id="2909952at2"/>
<dbReference type="EMBL" id="CP017704">
    <property type="protein sequence ID" value="ASS95757.1"/>
    <property type="molecule type" value="Genomic_DNA"/>
</dbReference>
<gene>
    <name evidence="1" type="ORF">BS1321_18720</name>
</gene>
<reference evidence="1 2" key="1">
    <citation type="submission" date="2016-10" db="EMBL/GenBank/DDBJ databases">
        <title>The whole genome sequencing and assembly of Bacillus simplex DSM 1321 strain.</title>
        <authorList>
            <person name="Park M.-K."/>
            <person name="Lee Y.-J."/>
            <person name="Yi H."/>
            <person name="Bahn Y.-S."/>
            <person name="Kim J.F."/>
            <person name="Lee D.-W."/>
        </authorList>
    </citation>
    <scope>NUCLEOTIDE SEQUENCE [LARGE SCALE GENOMIC DNA]</scope>
    <source>
        <strain evidence="1 2">DSM 1321</strain>
    </source>
</reference>
<name>A0A223EKI7_9BACI</name>
<sequence>MKRFFKFITDFNERKALERETEEFFRKEYENYMKMNPDNQGKRRRLAPRLYVIDGGKKGSNLEISDRKKSS</sequence>
<dbReference type="RefSeq" id="WP_063232584.1">
    <property type="nucleotide sequence ID" value="NZ_BCVO01000003.1"/>
</dbReference>
<dbReference type="AlphaFoldDB" id="A0A223EKI7"/>
<dbReference type="Proteomes" id="UP000214618">
    <property type="component" value="Chromosome"/>
</dbReference>
<organism evidence="1 2">
    <name type="scientific">Peribacillus simplex NBRC 15720 = DSM 1321</name>
    <dbReference type="NCBI Taxonomy" id="1349754"/>
    <lineage>
        <taxon>Bacteria</taxon>
        <taxon>Bacillati</taxon>
        <taxon>Bacillota</taxon>
        <taxon>Bacilli</taxon>
        <taxon>Bacillales</taxon>
        <taxon>Bacillaceae</taxon>
        <taxon>Peribacillus</taxon>
    </lineage>
</organism>
<evidence type="ECO:0000313" key="1">
    <source>
        <dbReference type="EMBL" id="ASS95757.1"/>
    </source>
</evidence>
<accession>A0A223EKI7</accession>
<proteinExistence type="predicted"/>
<protein>
    <submittedName>
        <fullName evidence="1">Uncharacterized protein</fullName>
    </submittedName>
</protein>